<keyword evidence="6" id="KW-1185">Reference proteome</keyword>
<keyword evidence="2" id="KW-0539">Nucleus</keyword>
<protein>
    <recommendedName>
        <fullName evidence="4">Mediator complex subunit 15 KIX domain-containing protein</fullName>
    </recommendedName>
</protein>
<proteinExistence type="predicted"/>
<organism evidence="5 6">
    <name type="scientific">Clathrospora elynae</name>
    <dbReference type="NCBI Taxonomy" id="706981"/>
    <lineage>
        <taxon>Eukaryota</taxon>
        <taxon>Fungi</taxon>
        <taxon>Dikarya</taxon>
        <taxon>Ascomycota</taxon>
        <taxon>Pezizomycotina</taxon>
        <taxon>Dothideomycetes</taxon>
        <taxon>Pleosporomycetidae</taxon>
        <taxon>Pleosporales</taxon>
        <taxon>Diademaceae</taxon>
        <taxon>Clathrospora</taxon>
    </lineage>
</organism>
<reference evidence="5" key="1">
    <citation type="journal article" date="2020" name="Stud. Mycol.">
        <title>101 Dothideomycetes genomes: a test case for predicting lifestyles and emergence of pathogens.</title>
        <authorList>
            <person name="Haridas S."/>
            <person name="Albert R."/>
            <person name="Binder M."/>
            <person name="Bloem J."/>
            <person name="Labutti K."/>
            <person name="Salamov A."/>
            <person name="Andreopoulos B."/>
            <person name="Baker S."/>
            <person name="Barry K."/>
            <person name="Bills G."/>
            <person name="Bluhm B."/>
            <person name="Cannon C."/>
            <person name="Castanera R."/>
            <person name="Culley D."/>
            <person name="Daum C."/>
            <person name="Ezra D."/>
            <person name="Gonzalez J."/>
            <person name="Henrissat B."/>
            <person name="Kuo A."/>
            <person name="Liang C."/>
            <person name="Lipzen A."/>
            <person name="Lutzoni F."/>
            <person name="Magnuson J."/>
            <person name="Mondo S."/>
            <person name="Nolan M."/>
            <person name="Ohm R."/>
            <person name="Pangilinan J."/>
            <person name="Park H.-J."/>
            <person name="Ramirez L."/>
            <person name="Alfaro M."/>
            <person name="Sun H."/>
            <person name="Tritt A."/>
            <person name="Yoshinaga Y."/>
            <person name="Zwiers L.-H."/>
            <person name="Turgeon B."/>
            <person name="Goodwin S."/>
            <person name="Spatafora J."/>
            <person name="Crous P."/>
            <person name="Grigoriev I."/>
        </authorList>
    </citation>
    <scope>NUCLEOTIDE SEQUENCE</scope>
    <source>
        <strain evidence="5">CBS 161.51</strain>
    </source>
</reference>
<feature type="compositionally biased region" description="Low complexity" evidence="3">
    <location>
        <begin position="144"/>
        <end position="174"/>
    </location>
</feature>
<evidence type="ECO:0000259" key="4">
    <source>
        <dbReference type="Pfam" id="PF16987"/>
    </source>
</evidence>
<gene>
    <name evidence="5" type="ORF">EJ02DRAFT_429089</name>
</gene>
<dbReference type="OrthoDB" id="3918840at2759"/>
<evidence type="ECO:0000313" key="5">
    <source>
        <dbReference type="EMBL" id="KAF1934716.1"/>
    </source>
</evidence>
<dbReference type="GO" id="GO:0005634">
    <property type="term" value="C:nucleus"/>
    <property type="evidence" value="ECO:0007669"/>
    <property type="project" value="UniProtKB-SubCell"/>
</dbReference>
<dbReference type="InterPro" id="IPR036546">
    <property type="entry name" value="MED15_KIX"/>
</dbReference>
<sequence>MQQNGMPSRASAGLHHFIQHYRMQQQAGKVPNGWQQSTPPEDRGQLALQFFTQYRLLKPESAELECMRAAIQFETQTLLQSTSKDHYIAQVKQKLIHMTNARQQQLQRMQANLGNANNPMNAMNPAQMNMMAQLGPQQARQGTPQQFNPAFPNPQLQRPMQVSPVPMSQVQSSMAVSGPNPANLAQGPNNQQPNMQAN</sequence>
<feature type="domain" description="Mediator complex subunit 15 KIX" evidence="4">
    <location>
        <begin position="32"/>
        <end position="107"/>
    </location>
</feature>
<dbReference type="AlphaFoldDB" id="A0A6A5S8G4"/>
<evidence type="ECO:0000256" key="3">
    <source>
        <dbReference type="SAM" id="MobiDB-lite"/>
    </source>
</evidence>
<feature type="compositionally biased region" description="Polar residues" evidence="3">
    <location>
        <begin position="186"/>
        <end position="198"/>
    </location>
</feature>
<evidence type="ECO:0000256" key="2">
    <source>
        <dbReference type="ARBA" id="ARBA00023242"/>
    </source>
</evidence>
<evidence type="ECO:0000313" key="6">
    <source>
        <dbReference type="Proteomes" id="UP000800038"/>
    </source>
</evidence>
<accession>A0A6A5S8G4</accession>
<comment type="subcellular location">
    <subcellularLocation>
        <location evidence="1">Nucleus</location>
    </subcellularLocation>
</comment>
<dbReference type="Proteomes" id="UP000800038">
    <property type="component" value="Unassembled WGS sequence"/>
</dbReference>
<evidence type="ECO:0000256" key="1">
    <source>
        <dbReference type="ARBA" id="ARBA00004123"/>
    </source>
</evidence>
<feature type="region of interest" description="Disordered" evidence="3">
    <location>
        <begin position="135"/>
        <end position="198"/>
    </location>
</feature>
<name>A0A6A5S8G4_9PLEO</name>
<dbReference type="EMBL" id="ML976393">
    <property type="protein sequence ID" value="KAF1934716.1"/>
    <property type="molecule type" value="Genomic_DNA"/>
</dbReference>
<dbReference type="Pfam" id="PF16987">
    <property type="entry name" value="KIX_2"/>
    <property type="match status" value="1"/>
</dbReference>